<proteinExistence type="predicted"/>
<comment type="caution">
    <text evidence="1">The sequence shown here is derived from an EMBL/GenBank/DDBJ whole genome shotgun (WGS) entry which is preliminary data.</text>
</comment>
<sequence length="71" mass="8023">MEHNGMNSSNRSDIARQHMLGGLFRDRGNDLQVANDLLEGALHIDNHPSAQIDMRKINWLADPFKDKALDP</sequence>
<keyword evidence="2" id="KW-1185">Reference proteome</keyword>
<evidence type="ECO:0000313" key="2">
    <source>
        <dbReference type="Proteomes" id="UP001501446"/>
    </source>
</evidence>
<reference evidence="2" key="1">
    <citation type="journal article" date="2019" name="Int. J. Syst. Evol. Microbiol.">
        <title>The Global Catalogue of Microorganisms (GCM) 10K type strain sequencing project: providing services to taxonomists for standard genome sequencing and annotation.</title>
        <authorList>
            <consortium name="The Broad Institute Genomics Platform"/>
            <consortium name="The Broad Institute Genome Sequencing Center for Infectious Disease"/>
            <person name="Wu L."/>
            <person name="Ma J."/>
        </authorList>
    </citation>
    <scope>NUCLEOTIDE SEQUENCE [LARGE SCALE GENOMIC DNA]</scope>
    <source>
        <strain evidence="2">JCM 18958</strain>
    </source>
</reference>
<name>A0ABP8X2L5_9MICC</name>
<dbReference type="EMBL" id="BAABLN010000028">
    <property type="protein sequence ID" value="GAA4699715.1"/>
    <property type="molecule type" value="Genomic_DNA"/>
</dbReference>
<gene>
    <name evidence="1" type="ORF">GCM10025781_17260</name>
</gene>
<organism evidence="1 2">
    <name type="scientific">Kocuria gwangalliensis</name>
    <dbReference type="NCBI Taxonomy" id="501592"/>
    <lineage>
        <taxon>Bacteria</taxon>
        <taxon>Bacillati</taxon>
        <taxon>Actinomycetota</taxon>
        <taxon>Actinomycetes</taxon>
        <taxon>Micrococcales</taxon>
        <taxon>Micrococcaceae</taxon>
        <taxon>Kocuria</taxon>
    </lineage>
</organism>
<protein>
    <recommendedName>
        <fullName evidence="3">Tetratricopeptide repeat protein</fullName>
    </recommendedName>
</protein>
<evidence type="ECO:0008006" key="3">
    <source>
        <dbReference type="Google" id="ProtNLM"/>
    </source>
</evidence>
<dbReference type="Proteomes" id="UP001501446">
    <property type="component" value="Unassembled WGS sequence"/>
</dbReference>
<evidence type="ECO:0000313" key="1">
    <source>
        <dbReference type="EMBL" id="GAA4699715.1"/>
    </source>
</evidence>
<accession>A0ABP8X2L5</accession>